<evidence type="ECO:0000313" key="6">
    <source>
        <dbReference type="EMBL" id="QKG80779.1"/>
    </source>
</evidence>
<evidence type="ECO:0000256" key="1">
    <source>
        <dbReference type="ARBA" id="ARBA00006739"/>
    </source>
</evidence>
<accession>A0A7D4BL69</accession>
<dbReference type="InterPro" id="IPR001173">
    <property type="entry name" value="Glyco_trans_2-like"/>
</dbReference>
<dbReference type="Proteomes" id="UP000500961">
    <property type="component" value="Chromosome"/>
</dbReference>
<dbReference type="RefSeq" id="WP_220429205.1">
    <property type="nucleotide sequence ID" value="NZ_CP041345.1"/>
</dbReference>
<keyword evidence="2" id="KW-0328">Glycosyltransferase</keyword>
<keyword evidence="4" id="KW-1133">Transmembrane helix</keyword>
<proteinExistence type="inferred from homology"/>
<dbReference type="KEGG" id="ttz:FHG85_11060"/>
<feature type="domain" description="Glycosyltransferase 2-like" evidence="5">
    <location>
        <begin position="55"/>
        <end position="170"/>
    </location>
</feature>
<dbReference type="Pfam" id="PF00535">
    <property type="entry name" value="Glycos_transf_2"/>
    <property type="match status" value="1"/>
</dbReference>
<dbReference type="SUPFAM" id="SSF53448">
    <property type="entry name" value="Nucleotide-diphospho-sugar transferases"/>
    <property type="match status" value="1"/>
</dbReference>
<feature type="transmembrane region" description="Helical" evidence="4">
    <location>
        <begin position="351"/>
        <end position="368"/>
    </location>
</feature>
<gene>
    <name evidence="6" type="ORF">FHG85_11060</name>
</gene>
<sequence>MEFFYSLGTYERAISIALLFFMLIQLYFYLVFYVRVIIKKFNPLPSNTEAYQPISVVICARNEEENLKNFLPKVLEQDYPDFEVIVVNDCSNDNSDLILDNLKKEYSHLKVTTIKEDEKFTHAKKLALTVGIKAAKNEWLVLTDADCFPKSDKWLKHIASNFTDGIEIVFGYGGYLSERGFLNKLIRLDALQIALNYFGWALAGKPYMGVGRNLAYKKSLFFKNKGFASHAGIESGDDDLFVMEVANKKNTAFEYRPEAHTLSVPRKTYSAWLRQKRRHLSTSKHYSWGLKTLLTLEPLSRIIVYVLFAVALYLNYFPIIIVSALVTFIIIRHIILAFAAKKFDEKRLLHVALWWDLYSILFYTKLLLSNNFNRKQYKWK</sequence>
<evidence type="ECO:0000259" key="5">
    <source>
        <dbReference type="Pfam" id="PF00535"/>
    </source>
</evidence>
<evidence type="ECO:0000313" key="7">
    <source>
        <dbReference type="Proteomes" id="UP000500961"/>
    </source>
</evidence>
<keyword evidence="4" id="KW-0472">Membrane</keyword>
<dbReference type="PANTHER" id="PTHR43630">
    <property type="entry name" value="POLY-BETA-1,6-N-ACETYL-D-GLUCOSAMINE SYNTHASE"/>
    <property type="match status" value="1"/>
</dbReference>
<dbReference type="PANTHER" id="PTHR43630:SF1">
    <property type="entry name" value="POLY-BETA-1,6-N-ACETYL-D-GLUCOSAMINE SYNTHASE"/>
    <property type="match status" value="1"/>
</dbReference>
<comment type="similarity">
    <text evidence="1">Belongs to the glycosyltransferase 2 family.</text>
</comment>
<organism evidence="6 7">
    <name type="scientific">Tenuifilum thalassicum</name>
    <dbReference type="NCBI Taxonomy" id="2590900"/>
    <lineage>
        <taxon>Bacteria</taxon>
        <taxon>Pseudomonadati</taxon>
        <taxon>Bacteroidota</taxon>
        <taxon>Bacteroidia</taxon>
        <taxon>Bacteroidales</taxon>
        <taxon>Tenuifilaceae</taxon>
        <taxon>Tenuifilum</taxon>
    </lineage>
</organism>
<evidence type="ECO:0000256" key="2">
    <source>
        <dbReference type="ARBA" id="ARBA00022676"/>
    </source>
</evidence>
<keyword evidence="3 6" id="KW-0808">Transferase</keyword>
<name>A0A7D4BL69_9BACT</name>
<protein>
    <submittedName>
        <fullName evidence="6">Glycosyltransferase</fullName>
    </submittedName>
</protein>
<dbReference type="GO" id="GO:0016757">
    <property type="term" value="F:glycosyltransferase activity"/>
    <property type="evidence" value="ECO:0007669"/>
    <property type="project" value="UniProtKB-KW"/>
</dbReference>
<reference evidence="6 7" key="1">
    <citation type="submission" date="2019-07" db="EMBL/GenBank/DDBJ databases">
        <title>Thalassofilum flectens gen. nov., sp. nov., a novel moderate thermophilic anaerobe from a shallow sea hot spring in Kunashir Island (Russia), representing a new family in the order Bacteroidales, and proposal of Thalassofilacea fam. nov.</title>
        <authorList>
            <person name="Kochetkova T.V."/>
            <person name="Podosokorskaya O.A."/>
            <person name="Novikov A."/>
            <person name="Elcheninov A.G."/>
            <person name="Toshchakov S.V."/>
            <person name="Kublanov I.V."/>
        </authorList>
    </citation>
    <scope>NUCLEOTIDE SEQUENCE [LARGE SCALE GENOMIC DNA]</scope>
    <source>
        <strain evidence="6 7">38-H</strain>
    </source>
</reference>
<evidence type="ECO:0000256" key="4">
    <source>
        <dbReference type="SAM" id="Phobius"/>
    </source>
</evidence>
<keyword evidence="7" id="KW-1185">Reference proteome</keyword>
<keyword evidence="4" id="KW-0812">Transmembrane</keyword>
<dbReference type="EMBL" id="CP041345">
    <property type="protein sequence ID" value="QKG80779.1"/>
    <property type="molecule type" value="Genomic_DNA"/>
</dbReference>
<evidence type="ECO:0000256" key="3">
    <source>
        <dbReference type="ARBA" id="ARBA00022679"/>
    </source>
</evidence>
<feature type="transmembrane region" description="Helical" evidence="4">
    <location>
        <begin position="302"/>
        <end position="331"/>
    </location>
</feature>
<feature type="transmembrane region" description="Helical" evidence="4">
    <location>
        <begin position="12"/>
        <end position="34"/>
    </location>
</feature>
<dbReference type="AlphaFoldDB" id="A0A7D4BL69"/>
<dbReference type="Gene3D" id="3.90.550.10">
    <property type="entry name" value="Spore Coat Polysaccharide Biosynthesis Protein SpsA, Chain A"/>
    <property type="match status" value="1"/>
</dbReference>
<dbReference type="InterPro" id="IPR029044">
    <property type="entry name" value="Nucleotide-diphossugar_trans"/>
</dbReference>